<dbReference type="Proteomes" id="UP000774326">
    <property type="component" value="Unassembled WGS sequence"/>
</dbReference>
<proteinExistence type="inferred from homology"/>
<dbReference type="FunFam" id="3.60.130.10:FF:000008">
    <property type="entry name" value="Alpha-ketoglutarate-dependent taurine dioxygenase"/>
    <property type="match status" value="1"/>
</dbReference>
<dbReference type="PANTHER" id="PTHR30468:SF9">
    <property type="entry name" value="ALPHA-KETOGLUTARATE-DEPENDENT TAURINE DIOXYGENASE (AFU_ORTHOLOGUE AFUA_3G01010)"/>
    <property type="match status" value="1"/>
</dbReference>
<keyword evidence="6" id="KW-0408">Iron</keyword>
<evidence type="ECO:0000313" key="9">
    <source>
        <dbReference type="EMBL" id="KAH3684660.1"/>
    </source>
</evidence>
<keyword evidence="10" id="KW-1185">Reference proteome</keyword>
<sequence length="415" mass="46958">MTTITESVSVPTATNIVDEINKKAEALTISIDVSKRVEGGFSLDLSSKLPPLTKARFDRHGLDYSRGYPQKPATGTIPLYAQEAQTIRDYEIPYTVRGKDADPEFKALFAKTTEVKHLTKYIGTELVGVQLNDLNEKELDELALLIAQRVVVFFRDQDLSPKKQIEIAEFFGIPEIHPIAFHPTGEEYQPLRVIWSEIFKHVTKKETFKQNKVGTGVWHSDHPHEYQPAGITHLHIDSNPDVGGDTLWASGYAAFDKLSPAFQKFLEGKYAIQQSLNWYVNKDDPLGGLKPIERRQPVIRTHPVTGWKSLYVNRDFTTRIEGLEPEESKTILNYLFDVYEKSLDIQVRFNWSSGSSALWDNRVSQHVNVHDLIDENGNAGNRHGTRSVSLAEVPFFDPKSSSQREAQGLAPKRED</sequence>
<comment type="similarity">
    <text evidence="2">Belongs to the TfdA dioxygenase family.</text>
</comment>
<accession>A0A9P8Q7T4</accession>
<evidence type="ECO:0000256" key="1">
    <source>
        <dbReference type="ARBA" id="ARBA00001954"/>
    </source>
</evidence>
<dbReference type="GO" id="GO:0016706">
    <property type="term" value="F:2-oxoglutarate-dependent dioxygenase activity"/>
    <property type="evidence" value="ECO:0007669"/>
    <property type="project" value="TreeGrafter"/>
</dbReference>
<evidence type="ECO:0000256" key="2">
    <source>
        <dbReference type="ARBA" id="ARBA00005896"/>
    </source>
</evidence>
<dbReference type="PANTHER" id="PTHR30468">
    <property type="entry name" value="ALPHA-KETOGLUTARATE-DEPENDENT SULFONATE DIOXYGENASE"/>
    <property type="match status" value="1"/>
</dbReference>
<reference evidence="9" key="2">
    <citation type="submission" date="2021-01" db="EMBL/GenBank/DDBJ databases">
        <authorList>
            <person name="Schikora-Tamarit M.A."/>
        </authorList>
    </citation>
    <scope>NUCLEOTIDE SEQUENCE</scope>
    <source>
        <strain evidence="9">CBS2887</strain>
    </source>
</reference>
<dbReference type="EMBL" id="JAEUBG010002382">
    <property type="protein sequence ID" value="KAH3684660.1"/>
    <property type="molecule type" value="Genomic_DNA"/>
</dbReference>
<evidence type="ECO:0000256" key="3">
    <source>
        <dbReference type="ARBA" id="ARBA00022723"/>
    </source>
</evidence>
<dbReference type="GO" id="GO:0005737">
    <property type="term" value="C:cytoplasm"/>
    <property type="evidence" value="ECO:0007669"/>
    <property type="project" value="TreeGrafter"/>
</dbReference>
<protein>
    <recommendedName>
        <fullName evidence="8">TauD/TfdA-like domain-containing protein</fullName>
    </recommendedName>
</protein>
<dbReference type="Gene3D" id="3.60.130.10">
    <property type="entry name" value="Clavaminate synthase-like"/>
    <property type="match status" value="1"/>
</dbReference>
<dbReference type="AlphaFoldDB" id="A0A9P8Q7T4"/>
<keyword evidence="3" id="KW-0479">Metal-binding</keyword>
<name>A0A9P8Q7T4_WICPI</name>
<evidence type="ECO:0000313" key="10">
    <source>
        <dbReference type="Proteomes" id="UP000774326"/>
    </source>
</evidence>
<reference evidence="9" key="1">
    <citation type="journal article" date="2021" name="Open Biol.">
        <title>Shared evolutionary footprints suggest mitochondrial oxidative damage underlies multiple complex I losses in fungi.</title>
        <authorList>
            <person name="Schikora-Tamarit M.A."/>
            <person name="Marcet-Houben M."/>
            <person name="Nosek J."/>
            <person name="Gabaldon T."/>
        </authorList>
    </citation>
    <scope>NUCLEOTIDE SEQUENCE</scope>
    <source>
        <strain evidence="9">CBS2887</strain>
    </source>
</reference>
<dbReference type="Pfam" id="PF02668">
    <property type="entry name" value="TauD"/>
    <property type="match status" value="1"/>
</dbReference>
<feature type="domain" description="TauD/TfdA-like" evidence="8">
    <location>
        <begin position="114"/>
        <end position="371"/>
    </location>
</feature>
<evidence type="ECO:0000256" key="5">
    <source>
        <dbReference type="ARBA" id="ARBA00023002"/>
    </source>
</evidence>
<dbReference type="InterPro" id="IPR042098">
    <property type="entry name" value="TauD-like_sf"/>
</dbReference>
<dbReference type="GO" id="GO:0046872">
    <property type="term" value="F:metal ion binding"/>
    <property type="evidence" value="ECO:0007669"/>
    <property type="project" value="UniProtKB-KW"/>
</dbReference>
<dbReference type="InterPro" id="IPR051323">
    <property type="entry name" value="AtsK-like"/>
</dbReference>
<gene>
    <name evidence="9" type="ORF">WICPIJ_004376</name>
</gene>
<feature type="region of interest" description="Disordered" evidence="7">
    <location>
        <begin position="396"/>
        <end position="415"/>
    </location>
</feature>
<evidence type="ECO:0000256" key="6">
    <source>
        <dbReference type="ARBA" id="ARBA00023004"/>
    </source>
</evidence>
<dbReference type="SUPFAM" id="SSF51197">
    <property type="entry name" value="Clavaminate synthase-like"/>
    <property type="match status" value="1"/>
</dbReference>
<comment type="caution">
    <text evidence="9">The sequence shown here is derived from an EMBL/GenBank/DDBJ whole genome shotgun (WGS) entry which is preliminary data.</text>
</comment>
<evidence type="ECO:0000259" key="8">
    <source>
        <dbReference type="Pfam" id="PF02668"/>
    </source>
</evidence>
<dbReference type="InterPro" id="IPR003819">
    <property type="entry name" value="TauD/TfdA-like"/>
</dbReference>
<organism evidence="9 10">
    <name type="scientific">Wickerhamomyces pijperi</name>
    <name type="common">Yeast</name>
    <name type="synonym">Pichia pijperi</name>
    <dbReference type="NCBI Taxonomy" id="599730"/>
    <lineage>
        <taxon>Eukaryota</taxon>
        <taxon>Fungi</taxon>
        <taxon>Dikarya</taxon>
        <taxon>Ascomycota</taxon>
        <taxon>Saccharomycotina</taxon>
        <taxon>Saccharomycetes</taxon>
        <taxon>Phaffomycetales</taxon>
        <taxon>Wickerhamomycetaceae</taxon>
        <taxon>Wickerhamomyces</taxon>
    </lineage>
</organism>
<evidence type="ECO:0000256" key="7">
    <source>
        <dbReference type="SAM" id="MobiDB-lite"/>
    </source>
</evidence>
<evidence type="ECO:0000256" key="4">
    <source>
        <dbReference type="ARBA" id="ARBA00022964"/>
    </source>
</evidence>
<keyword evidence="5" id="KW-0560">Oxidoreductase</keyword>
<keyword evidence="4" id="KW-0223">Dioxygenase</keyword>
<dbReference type="OrthoDB" id="10257314at2759"/>
<comment type="cofactor">
    <cofactor evidence="1">
        <name>Fe(2+)</name>
        <dbReference type="ChEBI" id="CHEBI:29033"/>
    </cofactor>
</comment>